<keyword evidence="1" id="KW-1133">Transmembrane helix</keyword>
<evidence type="ECO:0000313" key="5">
    <source>
        <dbReference type="Proteomes" id="UP000033725"/>
    </source>
</evidence>
<dbReference type="Pfam" id="PF19407">
    <property type="entry name" value="DUF5979"/>
    <property type="match status" value="1"/>
</dbReference>
<dbReference type="Proteomes" id="UP000033725">
    <property type="component" value="Unassembled WGS sequence"/>
</dbReference>
<dbReference type="InterPro" id="IPR013552">
    <property type="entry name" value="Thioester_dom"/>
</dbReference>
<feature type="domain" description="Thioester" evidence="2">
    <location>
        <begin position="106"/>
        <end position="191"/>
    </location>
</feature>
<dbReference type="OrthoDB" id="4076061at2"/>
<dbReference type="PATRIC" id="fig|82380.10.peg.2681"/>
<evidence type="ECO:0000256" key="1">
    <source>
        <dbReference type="SAM" id="Phobius"/>
    </source>
</evidence>
<accession>A0A0F0KHR9</accession>
<name>A0A0F0KHR9_9MICO</name>
<dbReference type="Gene3D" id="1.10.150.480">
    <property type="match status" value="1"/>
</dbReference>
<dbReference type="InterPro" id="IPR046022">
    <property type="entry name" value="DUF5979"/>
</dbReference>
<dbReference type="NCBIfam" id="TIGR01167">
    <property type="entry name" value="LPXTG_anchor"/>
    <property type="match status" value="1"/>
</dbReference>
<dbReference type="Pfam" id="PF08341">
    <property type="entry name" value="TED"/>
    <property type="match status" value="1"/>
</dbReference>
<dbReference type="EMBL" id="JYIV01000028">
    <property type="protein sequence ID" value="KJL20452.1"/>
    <property type="molecule type" value="Genomic_DNA"/>
</dbReference>
<organism evidence="4 5">
    <name type="scientific">Microbacterium oxydans</name>
    <dbReference type="NCBI Taxonomy" id="82380"/>
    <lineage>
        <taxon>Bacteria</taxon>
        <taxon>Bacillati</taxon>
        <taxon>Actinomycetota</taxon>
        <taxon>Actinomycetes</taxon>
        <taxon>Micrococcales</taxon>
        <taxon>Microbacteriaceae</taxon>
        <taxon>Microbacterium</taxon>
    </lineage>
</organism>
<feature type="transmembrane region" description="Helical" evidence="1">
    <location>
        <begin position="12"/>
        <end position="37"/>
    </location>
</feature>
<feature type="transmembrane region" description="Helical" evidence="1">
    <location>
        <begin position="460"/>
        <end position="478"/>
    </location>
</feature>
<evidence type="ECO:0000313" key="4">
    <source>
        <dbReference type="EMBL" id="KJL20452.1"/>
    </source>
</evidence>
<dbReference type="AlphaFoldDB" id="A0A0F0KHR9"/>
<sequence length="490" mass="49933">MRDAEEGRRPAVVRGVIVAAVSTALILIGALPAAAIYEPDPVETPRDGFITEVTITGSQYPSNVTGELTSLGPAPAPYPATGASVEAVSPQLITIADPATGTTASAYCIDFSTETGVGAGYKIGEWDASNVPNLTYINYILTNYFPFNTANPISALTPAQQVAAVQTAIWYFSDGFVLATGTNPIVRNATALVVQNALDSGGLPEPPLPTLAIDPATSQIPATGEVVGPFTVSGDITGTLDVALGVEVFFDAAATQPVTSTDPIPPGTRLWARWTGPVLPINGFRVTGVTSLTQGTVYLYDPDSSGLDQAQKLVLAQTTTLPIRAGVRVESYAAGSLTVQKVITGSAAGWQGEITIQIACVPQLPLGVPTTAVIPAGATAPEPIVFSGIPDGASCTVSEPTNGATASVNLTAQRIEPATVTVSTETAATVSVTNAYEPVPADPVEPTDGSALAASGPDSSMGALGLAGIGLLVAGLLIHRRRSRAGAPHL</sequence>
<gene>
    <name evidence="4" type="ORF">RN51_02669</name>
</gene>
<reference evidence="4 5" key="1">
    <citation type="submission" date="2015-02" db="EMBL/GenBank/DDBJ databases">
        <title>Draft genome sequences of ten Microbacterium spp. with emphasis on heavy metal contaminated environments.</title>
        <authorList>
            <person name="Corretto E."/>
        </authorList>
    </citation>
    <scope>NUCLEOTIDE SEQUENCE [LARGE SCALE GENOMIC DNA]</scope>
    <source>
        <strain evidence="4 5">BEL163</strain>
    </source>
</reference>
<dbReference type="RefSeq" id="WP_045264519.1">
    <property type="nucleotide sequence ID" value="NZ_JYIV01000028.1"/>
</dbReference>
<comment type="caution">
    <text evidence="4">The sequence shown here is derived from an EMBL/GenBank/DDBJ whole genome shotgun (WGS) entry which is preliminary data.</text>
</comment>
<keyword evidence="1" id="KW-0812">Transmembrane</keyword>
<proteinExistence type="predicted"/>
<evidence type="ECO:0000259" key="3">
    <source>
        <dbReference type="Pfam" id="PF19407"/>
    </source>
</evidence>
<evidence type="ECO:0000259" key="2">
    <source>
        <dbReference type="Pfam" id="PF08341"/>
    </source>
</evidence>
<protein>
    <submittedName>
        <fullName evidence="4">Uncharacterized protein</fullName>
    </submittedName>
</protein>
<feature type="domain" description="DUF5979" evidence="3">
    <location>
        <begin position="337"/>
        <end position="437"/>
    </location>
</feature>
<keyword evidence="1" id="KW-0472">Membrane</keyword>